<evidence type="ECO:0000256" key="3">
    <source>
        <dbReference type="ARBA" id="ARBA00023157"/>
    </source>
</evidence>
<feature type="domain" description="Sushi" evidence="7">
    <location>
        <begin position="2081"/>
        <end position="2140"/>
    </location>
</feature>
<evidence type="ECO:0000313" key="8">
    <source>
        <dbReference type="EMBL" id="CAH1778115.1"/>
    </source>
</evidence>
<feature type="disulfide bond" evidence="5">
    <location>
        <begin position="2111"/>
        <end position="2138"/>
    </location>
</feature>
<keyword evidence="3 5" id="KW-1015">Disulfide bond</keyword>
<feature type="domain" description="Sushi" evidence="7">
    <location>
        <begin position="1316"/>
        <end position="1377"/>
    </location>
</feature>
<dbReference type="SMART" id="SM00032">
    <property type="entry name" value="CCP"/>
    <property type="match status" value="22"/>
</dbReference>
<dbReference type="Gene3D" id="2.10.70.10">
    <property type="entry name" value="Complement Module, domain 1"/>
    <property type="match status" value="21"/>
</dbReference>
<evidence type="ECO:0000259" key="6">
    <source>
        <dbReference type="PROSITE" id="PS50022"/>
    </source>
</evidence>
<keyword evidence="1 5" id="KW-0768">Sushi</keyword>
<feature type="domain" description="Sushi" evidence="7">
    <location>
        <begin position="1192"/>
        <end position="1253"/>
    </location>
</feature>
<dbReference type="InterPro" id="IPR000436">
    <property type="entry name" value="Sushi_SCR_CCP_dom"/>
</dbReference>
<dbReference type="PANTHER" id="PTHR19325:SF575">
    <property type="entry name" value="LOCOMOTION-RELATED PROTEIN HIKARU GENKI"/>
    <property type="match status" value="1"/>
</dbReference>
<feature type="domain" description="Sushi" evidence="7">
    <location>
        <begin position="2049"/>
        <end position="2080"/>
    </location>
</feature>
<dbReference type="EMBL" id="CAIIXF020000002">
    <property type="protein sequence ID" value="CAH1778115.1"/>
    <property type="molecule type" value="Genomic_DNA"/>
</dbReference>
<dbReference type="PROSITE" id="PS01285">
    <property type="entry name" value="FA58C_1"/>
    <property type="match status" value="1"/>
</dbReference>
<dbReference type="SMART" id="SM00231">
    <property type="entry name" value="FA58C"/>
    <property type="match status" value="2"/>
</dbReference>
<gene>
    <name evidence="8" type="ORF">OFUS_LOCUS5081</name>
</gene>
<feature type="domain" description="Sushi" evidence="7">
    <location>
        <begin position="62"/>
        <end position="121"/>
    </location>
</feature>
<organism evidence="8 9">
    <name type="scientific">Owenia fusiformis</name>
    <name type="common">Polychaete worm</name>
    <dbReference type="NCBI Taxonomy" id="6347"/>
    <lineage>
        <taxon>Eukaryota</taxon>
        <taxon>Metazoa</taxon>
        <taxon>Spiralia</taxon>
        <taxon>Lophotrochozoa</taxon>
        <taxon>Annelida</taxon>
        <taxon>Polychaeta</taxon>
        <taxon>Sedentaria</taxon>
        <taxon>Canalipalpata</taxon>
        <taxon>Sabellida</taxon>
        <taxon>Oweniida</taxon>
        <taxon>Oweniidae</taxon>
        <taxon>Owenia</taxon>
    </lineage>
</organism>
<dbReference type="PROSITE" id="PS50923">
    <property type="entry name" value="SUSHI"/>
    <property type="match status" value="21"/>
</dbReference>
<dbReference type="Gene3D" id="2.60.120.260">
    <property type="entry name" value="Galactose-binding domain-like"/>
    <property type="match status" value="2"/>
</dbReference>
<dbReference type="InterPro" id="IPR035976">
    <property type="entry name" value="Sushi/SCR/CCP_sf"/>
</dbReference>
<proteinExistence type="predicted"/>
<feature type="domain" description="Sushi" evidence="7">
    <location>
        <begin position="1568"/>
        <end position="1624"/>
    </location>
</feature>
<dbReference type="SUPFAM" id="SSF57535">
    <property type="entry name" value="Complement control module/SCR domain"/>
    <property type="match status" value="21"/>
</dbReference>
<keyword evidence="2" id="KW-0677">Repeat</keyword>
<evidence type="ECO:0008006" key="10">
    <source>
        <dbReference type="Google" id="ProtNLM"/>
    </source>
</evidence>
<feature type="domain" description="Sushi" evidence="7">
    <location>
        <begin position="1852"/>
        <end position="1910"/>
    </location>
</feature>
<dbReference type="InterPro" id="IPR008979">
    <property type="entry name" value="Galactose-bd-like_sf"/>
</dbReference>
<dbReference type="Pfam" id="PF00754">
    <property type="entry name" value="F5_F8_type_C"/>
    <property type="match status" value="2"/>
</dbReference>
<feature type="domain" description="Sushi" evidence="7">
    <location>
        <begin position="944"/>
        <end position="1005"/>
    </location>
</feature>
<feature type="domain" description="F5/8 type C" evidence="6">
    <location>
        <begin position="649"/>
        <end position="804"/>
    </location>
</feature>
<feature type="domain" description="Sushi" evidence="7">
    <location>
        <begin position="1254"/>
        <end position="1315"/>
    </location>
</feature>
<feature type="domain" description="Sushi" evidence="7">
    <location>
        <begin position="1435"/>
        <end position="1492"/>
    </location>
</feature>
<evidence type="ECO:0000256" key="1">
    <source>
        <dbReference type="ARBA" id="ARBA00022659"/>
    </source>
</evidence>
<keyword evidence="9" id="KW-1185">Reference proteome</keyword>
<feature type="domain" description="Sushi" evidence="7">
    <location>
        <begin position="885"/>
        <end position="943"/>
    </location>
</feature>
<feature type="domain" description="Sushi" evidence="7">
    <location>
        <begin position="1378"/>
        <end position="1434"/>
    </location>
</feature>
<sequence length="2450" mass="270270">MASSNLSTHKKNSMKILDNYRGITVTSNMYKLYAALMEDSLMDFCVKQGIFDDFQGAFMKAPDCSGVPLNPHTRLLRYDGRQEGDVAIFECLPGNNMVNGNYLITCLANGEWSDASLVCSGCCDLIKKSGTILLHNYNALPLGQLPRMMDASILNENMQFGELAYAEFQSTSIVVDQATFRGVMLSPGDSIFTKGIISLSDDVRYQNISLELWMDLDLMLGHTVITSGAFNLIFQNGTVAASFIGINTTITMYYTIDDIILQHSNIVYVVVTKSETAFDLYMNAILVAHLTTWVFETYTIGTYYYYMDSDVAGVIYSFHLGTPWPDIYNTIKSAQYDRRAVGCETEDRHFVTSCPSGSVWVHQMDVGQSSEVNGMQYPCDFAYNAGCSLAPHLGDVGQELLADNGCTDKSFCNISYNEYSNMRRDNCPHEEKVTIFAKYHCITPESAKLEVEEENEFTDADTFTSCITLAPSHTKQSLKVELKQPADIGNIIVNFGKHGKASNLIHAVDDRQLTASSSWSHRVDANFSRLDTIRTIEHDGCWAAAVNDQNQWIQVDFETVVHVSGVVTQGRSDYSQWVTSYTVSHSLDAIKFINHTLMDGTTRVFTGNTDRNTKVAHQFLPEFNARIVRIHPREYNKHMSMRFDIFGHKFKLDMELIEAMNVPDDQISASSTHSPSATLGTRARLYYTGSVGGCRSWCAGARDEDQYIEVDLGRAVFVSGVGTQGRNAYPQWVTSYKLMYKSTDEEPFAVYTENNIDKIFNGNTDTDTLVYHTLLPDGVIARYVRFNPVTWLSHISMRIGIYGFPYAYDTPACLKYNIYTRESISATEKTECISVLDSPIDGNMFYIFKCGSNSTQHKAVELELMPAILGESVDVCNIAIYRKDLGCPPEAGSIEHGRAMTTFVNRQPMGTIIEYECDTGFETNSSVIICQKNGTWSEANCTRVSCDMAQQELQGGTLEEKCIGTNGYYRDNCTYSCNIGYSMNGSNVIQCMKDRNWTAIPECLIKNCGDPGSIDKGIVAFNLTVFNSNATVSCDVGYELSSESNAEGMIRCNESGLWDGYPIGCTIKDCGTPEQVEKGDFLYDFTVFNFTATVNCDTGYELSSESNAEGMIRCNESGLWDGHPIGCTIKDCGTPEPVEKGVFSYNLTVFNFTATVNCDTGYELSSESNAEGMIRCNESGLWDGHPIGCTIKDCGTPEPVEKGVFSYNLTVFNFTATVNCDTGYELSSESNAEGMIRCNESGLWDGHPIGCTIKDCGTPEPVEKGVFSYNLTVFNFTATVNCDTGYELSSESNAEGMIRCNESGLWDGHPIGCTIKDCGTPEPVEKGFFSYNLTVFNFTATVNCDTGYELSSDSNAEGMIRCNESGLWDGYPIGCTKKDCGDPPLITNGTGDGSGTTYEETWHYDCHAGYDLIGAKNITCLENATWTDAPRCEIKNCSFIPIWQNGHVVASNGLTYGSTIDFQCDHGYIHEGETRIVCLDTGLWSELGECQRVYCVQHPTINHAFVLNINNYNGSEILDEYINLENFNATVDTAIEYRCDIGYNMSGNSTMTCLQSGNWTSPAECNIVQCGPPGDIINGTVQYNQTFYNSTTVYDCDVGNILIGNFTSRCLEDSTWTTPPFCLFIDCHDPPYVSNSTAGLTDNRTTVYAKVDYECDIGYDMVGNSTASCSVSGNWSDIPVCVIADCGEPPNVLFSTWDPNTTTTYDSVVTHTCLKGYEMGIIEPNTSRNACSENGCNDDDFTCSKNIICDKELSDNSSFECPTNRSCDEFLDRVDTIRCLPTGNWSTTPVCNPKDCGLLNISNGIMTYFDNSTTYGSNVSILCDEAYHLSGDSTLQCSADGQWSNISECVAIDCFDVPFVNYGEFVNPSNDTLYGSVVNYTCDIGYFMTGNSSITCMNNGSWSSPPECTIHNCGGMPNISNGIGRLTHETLFNMSTVNNTHLDPLNGATVYVRNTTSTDTMDIKIVTENTTHVPNMTVTELWNITSTVNILNNDDGNTSTTTFDKINNSMISNETNIQNRSNVHLITSDSVIHNQEDTAFSTTYLSMGEYTCNDGFTMYGDPTITCMADGTWSPAPVCSLYECGEMPVVHNADVAVNIDNTNDKIIATFTCVTGYLIVGNESIECEAGFSWTTDTPKCEIVNCGMPRKVARATREVTDITYGSIVKYTCEKGNILHGCPTAECKEDGSWGPYPECSLVDCGPLPRVQNAMSHLRGTKTTYGRSAYYTCAWGHRAYGDTDIRCQANGMWSYPCVCSPLDCGDIPLVLNSGHTVKLSQTIVLKINYRCDPGYKLIGHPQVTCMETEEWSQVPNCNLITTTPLATSPSTTTTSPRPSTTALQSTLLDSTTKQFTTTAGTTQVSTTELLTTLYSVATEPPKVVYKRVKKIEIPPEEAKHAQVVSMPVAVFPAIFLGVLLLTDLPKIILDCRQGFRNIRHGLRQYIKSRNRIATA</sequence>
<dbReference type="Proteomes" id="UP000749559">
    <property type="component" value="Unassembled WGS sequence"/>
</dbReference>
<evidence type="ECO:0000313" key="9">
    <source>
        <dbReference type="Proteomes" id="UP000749559"/>
    </source>
</evidence>
<feature type="domain" description="Sushi" evidence="7">
    <location>
        <begin position="1130"/>
        <end position="1191"/>
    </location>
</feature>
<evidence type="ECO:0000256" key="5">
    <source>
        <dbReference type="PROSITE-ProRule" id="PRU00302"/>
    </source>
</evidence>
<evidence type="ECO:0000256" key="2">
    <source>
        <dbReference type="ARBA" id="ARBA00022737"/>
    </source>
</evidence>
<dbReference type="FunFam" id="2.60.120.260:FF:000016">
    <property type="entry name" value="Contactin-associated protein-like 4 isoform 1"/>
    <property type="match status" value="2"/>
</dbReference>
<protein>
    <recommendedName>
        <fullName evidence="10">CSMD</fullName>
    </recommendedName>
</protein>
<dbReference type="Pfam" id="PF00084">
    <property type="entry name" value="Sushi"/>
    <property type="match status" value="20"/>
</dbReference>
<feature type="domain" description="Sushi" evidence="7">
    <location>
        <begin position="2198"/>
        <end position="2256"/>
    </location>
</feature>
<keyword evidence="4" id="KW-0325">Glycoprotein</keyword>
<dbReference type="OrthoDB" id="6160441at2759"/>
<evidence type="ECO:0000259" key="7">
    <source>
        <dbReference type="PROSITE" id="PS50923"/>
    </source>
</evidence>
<feature type="domain" description="Sushi" evidence="7">
    <location>
        <begin position="2141"/>
        <end position="2197"/>
    </location>
</feature>
<feature type="domain" description="Sushi" evidence="7">
    <location>
        <begin position="1068"/>
        <end position="1129"/>
    </location>
</feature>
<dbReference type="CDD" id="cd00033">
    <property type="entry name" value="CCP"/>
    <property type="match status" value="21"/>
</dbReference>
<dbReference type="InterPro" id="IPR050350">
    <property type="entry name" value="Compl-Cell_Adhes-Reg"/>
</dbReference>
<evidence type="ECO:0000256" key="4">
    <source>
        <dbReference type="ARBA" id="ARBA00023180"/>
    </source>
</evidence>
<dbReference type="Gene3D" id="2.20.28.230">
    <property type="match status" value="1"/>
</dbReference>
<feature type="disulfide bond" evidence="5">
    <location>
        <begin position="887"/>
        <end position="930"/>
    </location>
</feature>
<reference evidence="8" key="1">
    <citation type="submission" date="2022-03" db="EMBL/GenBank/DDBJ databases">
        <authorList>
            <person name="Martin C."/>
        </authorList>
    </citation>
    <scope>NUCLEOTIDE SEQUENCE</scope>
</reference>
<feature type="domain" description="Sushi" evidence="7">
    <location>
        <begin position="1006"/>
        <end position="1067"/>
    </location>
</feature>
<feature type="domain" description="Sushi" evidence="7">
    <location>
        <begin position="1493"/>
        <end position="1567"/>
    </location>
</feature>
<dbReference type="SUPFAM" id="SSF49785">
    <property type="entry name" value="Galactose-binding domain-like"/>
    <property type="match status" value="2"/>
</dbReference>
<dbReference type="PANTHER" id="PTHR19325">
    <property type="entry name" value="COMPLEMENT COMPONENT-RELATED SUSHI DOMAIN-CONTAINING"/>
    <property type="match status" value="1"/>
</dbReference>
<feature type="domain" description="Sushi" evidence="7">
    <location>
        <begin position="2257"/>
        <end position="2314"/>
    </location>
</feature>
<accession>A0A8S4NAP1</accession>
<dbReference type="InterPro" id="IPR000421">
    <property type="entry name" value="FA58C"/>
</dbReference>
<dbReference type="CDD" id="cd00057">
    <property type="entry name" value="FA58C"/>
    <property type="match status" value="2"/>
</dbReference>
<comment type="caution">
    <text evidence="5">Lacks conserved residue(s) required for the propagation of feature annotation.</text>
</comment>
<feature type="domain" description="Sushi" evidence="7">
    <location>
        <begin position="1794"/>
        <end position="1851"/>
    </location>
</feature>
<dbReference type="PROSITE" id="PS50022">
    <property type="entry name" value="FA58C_3"/>
    <property type="match status" value="2"/>
</dbReference>
<comment type="caution">
    <text evidence="8">The sequence shown here is derived from an EMBL/GenBank/DDBJ whole genome shotgun (WGS) entry which is preliminary data.</text>
</comment>
<feature type="domain" description="F5/8 type C" evidence="6">
    <location>
        <begin position="493"/>
        <end position="648"/>
    </location>
</feature>
<feature type="domain" description="Sushi" evidence="7">
    <location>
        <begin position="1625"/>
        <end position="1683"/>
    </location>
</feature>
<name>A0A8S4NAP1_OWEFU</name>